<name>A0A1I2QS33_9FIRM</name>
<reference evidence="3" key="1">
    <citation type="submission" date="2016-10" db="EMBL/GenBank/DDBJ databases">
        <authorList>
            <person name="Varghese N."/>
            <person name="Submissions S."/>
        </authorList>
    </citation>
    <scope>NUCLEOTIDE SEQUENCE [LARGE SCALE GENOMIC DNA]</scope>
    <source>
        <strain evidence="3">DSM 17038</strain>
    </source>
</reference>
<dbReference type="Pfam" id="PF08241">
    <property type="entry name" value="Methyltransf_11"/>
    <property type="match status" value="1"/>
</dbReference>
<keyword evidence="2" id="KW-0830">Ubiquinone</keyword>
<organism evidence="2 3">
    <name type="scientific">Desulfotruncus arcticus DSM 17038</name>
    <dbReference type="NCBI Taxonomy" id="1121424"/>
    <lineage>
        <taxon>Bacteria</taxon>
        <taxon>Bacillati</taxon>
        <taxon>Bacillota</taxon>
        <taxon>Clostridia</taxon>
        <taxon>Eubacteriales</taxon>
        <taxon>Desulfallaceae</taxon>
        <taxon>Desulfotruncus</taxon>
    </lineage>
</organism>
<dbReference type="SUPFAM" id="SSF53335">
    <property type="entry name" value="S-adenosyl-L-methionine-dependent methyltransferases"/>
    <property type="match status" value="1"/>
</dbReference>
<dbReference type="STRING" id="341036.SAMN05660649_01330"/>
<dbReference type="GO" id="GO:0032259">
    <property type="term" value="P:methylation"/>
    <property type="evidence" value="ECO:0007669"/>
    <property type="project" value="UniProtKB-KW"/>
</dbReference>
<dbReference type="GO" id="GO:0008757">
    <property type="term" value="F:S-adenosylmethionine-dependent methyltransferase activity"/>
    <property type="evidence" value="ECO:0007669"/>
    <property type="project" value="InterPro"/>
</dbReference>
<evidence type="ECO:0000259" key="1">
    <source>
        <dbReference type="Pfam" id="PF08241"/>
    </source>
</evidence>
<evidence type="ECO:0000313" key="3">
    <source>
        <dbReference type="Proteomes" id="UP000199337"/>
    </source>
</evidence>
<protein>
    <submittedName>
        <fullName evidence="2">Ubiquinone/menaquinone biosynthesis C-methylase UbiE</fullName>
    </submittedName>
</protein>
<proteinExistence type="predicted"/>
<sequence>MAPGTRFDINARTSEVCRVYEQGAVRGPTGDVLRPGGMKLTERALHRCGLAGRAKILDVGCGAGMTVEYLVNRGYDAVGVDPSEVLLAAGRRRNPSLALVGGRGEALPFADGAMDGIFAECTLSLMDDVDRALGEMHRVLRQDGWLVISDVYLRNPAGAAGLRLLPLHCCFTGALTREALWEKLKDRGFTPVLWEDHTPQLKEFTARLIWEHGSLAAFWGCVTAGQVQSAGVSEAVAAARPGYCLVLAQSAVP</sequence>
<keyword evidence="2" id="KW-0489">Methyltransferase</keyword>
<dbReference type="EMBL" id="FOOX01000003">
    <property type="protein sequence ID" value="SFG30069.1"/>
    <property type="molecule type" value="Genomic_DNA"/>
</dbReference>
<dbReference type="Proteomes" id="UP000199337">
    <property type="component" value="Unassembled WGS sequence"/>
</dbReference>
<dbReference type="CDD" id="cd02440">
    <property type="entry name" value="AdoMet_MTases"/>
    <property type="match status" value="1"/>
</dbReference>
<gene>
    <name evidence="2" type="ORF">SAMN05660649_01330</name>
</gene>
<keyword evidence="3" id="KW-1185">Reference proteome</keyword>
<feature type="domain" description="Methyltransferase type 11" evidence="1">
    <location>
        <begin position="57"/>
        <end position="148"/>
    </location>
</feature>
<dbReference type="NCBIfam" id="NF045667">
    <property type="entry name" value="MTase_DVU1556"/>
    <property type="match status" value="1"/>
</dbReference>
<dbReference type="OrthoDB" id="9772751at2"/>
<keyword evidence="2" id="KW-0808">Transferase</keyword>
<dbReference type="RefSeq" id="WP_092469889.1">
    <property type="nucleotide sequence ID" value="NZ_FOOX01000003.1"/>
</dbReference>
<dbReference type="InterPro" id="IPR013216">
    <property type="entry name" value="Methyltransf_11"/>
</dbReference>
<dbReference type="InterPro" id="IPR029063">
    <property type="entry name" value="SAM-dependent_MTases_sf"/>
</dbReference>
<accession>A0A1I2QS33</accession>
<dbReference type="PANTHER" id="PTHR43591">
    <property type="entry name" value="METHYLTRANSFERASE"/>
    <property type="match status" value="1"/>
</dbReference>
<evidence type="ECO:0000313" key="2">
    <source>
        <dbReference type="EMBL" id="SFG30069.1"/>
    </source>
</evidence>
<dbReference type="AlphaFoldDB" id="A0A1I2QS33"/>
<dbReference type="Gene3D" id="3.40.50.150">
    <property type="entry name" value="Vaccinia Virus protein VP39"/>
    <property type="match status" value="1"/>
</dbReference>